<dbReference type="FunFam" id="3.40.50.300:FF:000395">
    <property type="entry name" value="Replication factor C subunit 1"/>
    <property type="match status" value="1"/>
</dbReference>
<evidence type="ECO:0000256" key="10">
    <source>
        <dbReference type="PIRNR" id="PIRNR036578"/>
    </source>
</evidence>
<dbReference type="GO" id="GO:0006281">
    <property type="term" value="P:DNA repair"/>
    <property type="evidence" value="ECO:0007669"/>
    <property type="project" value="InterPro"/>
</dbReference>
<organism evidence="13 14">
    <name type="scientific">Kluyveromyces lactis (strain ATCC 8585 / CBS 2359 / DSM 70799 / NBRC 1267 / NRRL Y-1140 / WM37)</name>
    <name type="common">Yeast</name>
    <name type="synonym">Candida sphaerica</name>
    <dbReference type="NCBI Taxonomy" id="284590"/>
    <lineage>
        <taxon>Eukaryota</taxon>
        <taxon>Fungi</taxon>
        <taxon>Dikarya</taxon>
        <taxon>Ascomycota</taxon>
        <taxon>Saccharomycotina</taxon>
        <taxon>Saccharomycetes</taxon>
        <taxon>Saccharomycetales</taxon>
        <taxon>Saccharomycetaceae</taxon>
        <taxon>Kluyveromyces</taxon>
    </lineage>
</organism>
<evidence type="ECO:0000313" key="13">
    <source>
        <dbReference type="EMBL" id="CAH00464.1"/>
    </source>
</evidence>
<dbReference type="InterPro" id="IPR036420">
    <property type="entry name" value="BRCT_dom_sf"/>
</dbReference>
<dbReference type="InterPro" id="IPR001357">
    <property type="entry name" value="BRCT_dom"/>
</dbReference>
<dbReference type="OMA" id="LICNERN"/>
<protein>
    <recommendedName>
        <fullName evidence="3 10">Replication factor C subunit 1</fullName>
    </recommendedName>
</protein>
<dbReference type="SUPFAM" id="SSF48019">
    <property type="entry name" value="post-AAA+ oligomerization domain-like"/>
    <property type="match status" value="1"/>
</dbReference>
<keyword evidence="7 10" id="KW-0067">ATP-binding</keyword>
<evidence type="ECO:0000256" key="5">
    <source>
        <dbReference type="ARBA" id="ARBA00022705"/>
    </source>
</evidence>
<evidence type="ECO:0000256" key="8">
    <source>
        <dbReference type="ARBA" id="ARBA00023125"/>
    </source>
</evidence>
<dbReference type="PANTHER" id="PTHR23389:SF6">
    <property type="entry name" value="REPLICATION FACTOR C SUBUNIT 1"/>
    <property type="match status" value="1"/>
</dbReference>
<dbReference type="Gene3D" id="3.40.50.10190">
    <property type="entry name" value="BRCT domain"/>
    <property type="match status" value="1"/>
</dbReference>
<evidence type="ECO:0000256" key="9">
    <source>
        <dbReference type="ARBA" id="ARBA00023242"/>
    </source>
</evidence>
<reference evidence="13 14" key="1">
    <citation type="journal article" date="2004" name="Nature">
        <title>Genome evolution in yeasts.</title>
        <authorList>
            <consortium name="Genolevures"/>
            <person name="Dujon B."/>
            <person name="Sherman D."/>
            <person name="Fischer G."/>
            <person name="Durrens P."/>
            <person name="Casaregola S."/>
            <person name="Lafontaine I."/>
            <person name="de Montigny J."/>
            <person name="Marck C."/>
            <person name="Neuveglise C."/>
            <person name="Talla E."/>
            <person name="Goffard N."/>
            <person name="Frangeul L."/>
            <person name="Aigle M."/>
            <person name="Anthouard V."/>
            <person name="Babour A."/>
            <person name="Barbe V."/>
            <person name="Barnay S."/>
            <person name="Blanchin S."/>
            <person name="Beckerich J.M."/>
            <person name="Beyne E."/>
            <person name="Bleykasten C."/>
            <person name="Boisrame A."/>
            <person name="Boyer J."/>
            <person name="Cattolico L."/>
            <person name="Confanioleri F."/>
            <person name="de Daruvar A."/>
            <person name="Despons L."/>
            <person name="Fabre E."/>
            <person name="Fairhead C."/>
            <person name="Ferry-Dumazet H."/>
            <person name="Groppi A."/>
            <person name="Hantraye F."/>
            <person name="Hennequin C."/>
            <person name="Jauniaux N."/>
            <person name="Joyet P."/>
            <person name="Kachouri R."/>
            <person name="Kerrest A."/>
            <person name="Koszul R."/>
            <person name="Lemaire M."/>
            <person name="Lesur I."/>
            <person name="Ma L."/>
            <person name="Muller H."/>
            <person name="Nicaud J.M."/>
            <person name="Nikolski M."/>
            <person name="Oztas S."/>
            <person name="Ozier-Kalogeropoulos O."/>
            <person name="Pellenz S."/>
            <person name="Potier S."/>
            <person name="Richard G.F."/>
            <person name="Straub M.L."/>
            <person name="Suleau A."/>
            <person name="Swennene D."/>
            <person name="Tekaia F."/>
            <person name="Wesolowski-Louvel M."/>
            <person name="Westhof E."/>
            <person name="Wirth B."/>
            <person name="Zeniou-Meyer M."/>
            <person name="Zivanovic I."/>
            <person name="Bolotin-Fukuhara M."/>
            <person name="Thierry A."/>
            <person name="Bouchier C."/>
            <person name="Caudron B."/>
            <person name="Scarpelli C."/>
            <person name="Gaillardin C."/>
            <person name="Weissenbach J."/>
            <person name="Wincker P."/>
            <person name="Souciet J.L."/>
        </authorList>
    </citation>
    <scope>NUCLEOTIDE SEQUENCE [LARGE SCALE GENOMIC DNA]</scope>
    <source>
        <strain evidence="14">ATCC 8585 / CBS 2359 / DSM 70799 / NBRC 1267 / NRRL Y-1140 / WM37</strain>
    </source>
</reference>
<dbReference type="PANTHER" id="PTHR23389">
    <property type="entry name" value="CHROMOSOME TRANSMISSION FIDELITY FACTOR 18"/>
    <property type="match status" value="1"/>
</dbReference>
<evidence type="ECO:0000259" key="12">
    <source>
        <dbReference type="PROSITE" id="PS50172"/>
    </source>
</evidence>
<evidence type="ECO:0000256" key="11">
    <source>
        <dbReference type="SAM" id="MobiDB-lite"/>
    </source>
</evidence>
<dbReference type="Gene3D" id="1.10.8.60">
    <property type="match status" value="1"/>
</dbReference>
<evidence type="ECO:0000256" key="4">
    <source>
        <dbReference type="ARBA" id="ARBA00022553"/>
    </source>
</evidence>
<dbReference type="Pfam" id="PF00533">
    <property type="entry name" value="BRCT"/>
    <property type="match status" value="1"/>
</dbReference>
<dbReference type="Gene3D" id="1.20.272.10">
    <property type="match status" value="1"/>
</dbReference>
<keyword evidence="5 10" id="KW-0235">DNA replication</keyword>
<dbReference type="FunCoup" id="Q6CRS1">
    <property type="interactions" value="1099"/>
</dbReference>
<keyword evidence="4" id="KW-0597">Phosphoprotein</keyword>
<feature type="compositionally biased region" description="Basic and acidic residues" evidence="11">
    <location>
        <begin position="236"/>
        <end position="273"/>
    </location>
</feature>
<dbReference type="SMART" id="SM00292">
    <property type="entry name" value="BRCT"/>
    <property type="match status" value="1"/>
</dbReference>
<evidence type="ECO:0000313" key="14">
    <source>
        <dbReference type="Proteomes" id="UP000000598"/>
    </source>
</evidence>
<dbReference type="Proteomes" id="UP000000598">
    <property type="component" value="Chromosome D"/>
</dbReference>
<dbReference type="AlphaFoldDB" id="Q6CRS1"/>
<dbReference type="PROSITE" id="PS50172">
    <property type="entry name" value="BRCT"/>
    <property type="match status" value="1"/>
</dbReference>
<proteinExistence type="inferred from homology"/>
<dbReference type="PaxDb" id="284590-Q6CRS1"/>
<dbReference type="FunFam" id="3.40.50.10190:FF:000001">
    <property type="entry name" value="Replication factor C subunit 1"/>
    <property type="match status" value="1"/>
</dbReference>
<evidence type="ECO:0000256" key="7">
    <source>
        <dbReference type="ARBA" id="ARBA00022840"/>
    </source>
</evidence>
<keyword evidence="14" id="KW-1185">Reference proteome</keyword>
<dbReference type="Gene3D" id="3.40.50.300">
    <property type="entry name" value="P-loop containing nucleotide triphosphate hydrolases"/>
    <property type="match status" value="1"/>
</dbReference>
<dbReference type="InterPro" id="IPR013725">
    <property type="entry name" value="DNA_replication_fac_RFC1_C"/>
</dbReference>
<dbReference type="Pfam" id="PF25361">
    <property type="entry name" value="AAA_lid_RFC1"/>
    <property type="match status" value="1"/>
</dbReference>
<dbReference type="FunFam" id="1.10.8.60:FF:000021">
    <property type="entry name" value="Replication factor C subunit 1"/>
    <property type="match status" value="1"/>
</dbReference>
<dbReference type="PIRSF" id="PIRSF036578">
    <property type="entry name" value="RFC1"/>
    <property type="match status" value="1"/>
</dbReference>
<dbReference type="GO" id="GO:0003677">
    <property type="term" value="F:DNA binding"/>
    <property type="evidence" value="ECO:0007669"/>
    <property type="project" value="UniProtKB-KW"/>
</dbReference>
<evidence type="ECO:0000256" key="3">
    <source>
        <dbReference type="ARBA" id="ARBA00020401"/>
    </source>
</evidence>
<dbReference type="GO" id="GO:0005663">
    <property type="term" value="C:DNA replication factor C complex"/>
    <property type="evidence" value="ECO:0007669"/>
    <property type="project" value="InterPro"/>
</dbReference>
<dbReference type="EMBL" id="CR382124">
    <property type="protein sequence ID" value="CAH00464.1"/>
    <property type="molecule type" value="Genomic_DNA"/>
</dbReference>
<dbReference type="SUPFAM" id="SSF52540">
    <property type="entry name" value="P-loop containing nucleoside triphosphate hydrolases"/>
    <property type="match status" value="1"/>
</dbReference>
<dbReference type="CDD" id="cd18140">
    <property type="entry name" value="HLD_clamp_RFC"/>
    <property type="match status" value="1"/>
</dbReference>
<dbReference type="InterPro" id="IPR027417">
    <property type="entry name" value="P-loop_NTPase"/>
</dbReference>
<name>Q6CRS1_KLULA</name>
<dbReference type="SUPFAM" id="SSF52113">
    <property type="entry name" value="BRCT domain"/>
    <property type="match status" value="1"/>
</dbReference>
<dbReference type="Pfam" id="PF00004">
    <property type="entry name" value="AAA"/>
    <property type="match status" value="1"/>
</dbReference>
<comment type="subcellular location">
    <subcellularLocation>
        <location evidence="1 10">Nucleus</location>
    </subcellularLocation>
</comment>
<dbReference type="InterPro" id="IPR008921">
    <property type="entry name" value="DNA_pol3_clamp-load_cplx_C"/>
</dbReference>
<keyword evidence="6 10" id="KW-0547">Nucleotide-binding</keyword>
<feature type="region of interest" description="Disordered" evidence="11">
    <location>
        <begin position="1"/>
        <end position="102"/>
    </location>
</feature>
<feature type="region of interest" description="Disordered" evidence="11">
    <location>
        <begin position="227"/>
        <end position="273"/>
    </location>
</feature>
<feature type="compositionally biased region" description="Acidic residues" evidence="11">
    <location>
        <begin position="787"/>
        <end position="808"/>
    </location>
</feature>
<dbReference type="STRING" id="284590.Q6CRS1"/>
<comment type="similarity">
    <text evidence="2 10">Belongs to the activator 1 large subunit family.</text>
</comment>
<sequence>MGDITDKLRAAKNKRAGHGTNHASPKKPKKVKSQAAETIDLDLDDDELELLASQPRRSRSNTTAADEKEQSPAKKPRISEPSSNGLTKPDVSRVKKSDSPQTVKELLDSIPSVDLDNVTTKEATQFSWKGAGGDGSGASSELEIPEGQANCLLGLTIVFTGTLPNLDRSTSENLAKRYGARVTKSISKNTSVVVLGEEAGPKKLENIKKLGIKAIDEEGFKRLIAGMPAGGGDNQQADKARRKLQEQQEQAMKEAEQMAKEQEEREKKDKLSVGKDVNLSSKSTVTEDSKLWTTKYAPTDLRQLCGNKGAIQKLKTWLESWSSGKKPSMRAVMLSGPPGIGKTTAAHLVAKSLGYDVLEKNASDVRSKGLLNASVKFALDHKSVIGMFKSISDDHYSKNGKRFVIIMDEVDGMSGGDRGGVGQLAQYCRKTNTPMILICNERNLPKMRPFDHSVLDIPFRRPDAQAVKARLMTIAMREKFKLDPNVIDRLVSVTRGDMRQIINLLSTVTTTSKSIGSDNIKSLSDNWEKNVALKIFDITPKLLSGGIYTENGAKQFPLYKKMELYFDDFDFTPLMIQENYTSTTPTLLRKGQTHLNAVAAAAESISEGDLVDKKIRSAEQQWSLLPLHAVLSTVRPASMVAGNVTRRINFSAFLGQNSKTGKFYRLLQDIQYHTRLSTSTNKMGLRLQYMPTMKRHLLDPLLRDGSAAIENVINFMDDYYLSKDHWDSIMQFYVGTDDTTAALKSIPSSTKSAFTRAYNNVSHPTPIMKLGVSTGRATAAARPDFEDVVDNDDEVPVEEENPKDEDEIDFKKDKFIKQVGKKKTKSKTKKVSSKK</sequence>
<dbReference type="KEGG" id="kla:KLLA0_D06897g"/>
<dbReference type="FunFam" id="1.20.272.10:FF:000005">
    <property type="entry name" value="Replication factor C subunit 1"/>
    <property type="match status" value="1"/>
</dbReference>
<dbReference type="HOGENOM" id="CLU_003574_1_0_1"/>
<dbReference type="InterPro" id="IPR003593">
    <property type="entry name" value="AAA+_ATPase"/>
</dbReference>
<dbReference type="GO" id="GO:0016887">
    <property type="term" value="F:ATP hydrolysis activity"/>
    <property type="evidence" value="ECO:0007669"/>
    <property type="project" value="InterPro"/>
</dbReference>
<dbReference type="eggNOG" id="KOG1968">
    <property type="taxonomic scope" value="Eukaryota"/>
</dbReference>
<evidence type="ECO:0000256" key="2">
    <source>
        <dbReference type="ARBA" id="ARBA00006116"/>
    </source>
</evidence>
<dbReference type="SMART" id="SM00382">
    <property type="entry name" value="AAA"/>
    <property type="match status" value="1"/>
</dbReference>
<dbReference type="Pfam" id="PF08519">
    <property type="entry name" value="RFC1"/>
    <property type="match status" value="1"/>
</dbReference>
<dbReference type="GO" id="GO:0003689">
    <property type="term" value="F:DNA clamp loader activity"/>
    <property type="evidence" value="ECO:0007669"/>
    <property type="project" value="UniProtKB-UniRule"/>
</dbReference>
<accession>Q6CRS1</accession>
<evidence type="ECO:0000256" key="6">
    <source>
        <dbReference type="ARBA" id="ARBA00022741"/>
    </source>
</evidence>
<dbReference type="InParanoid" id="Q6CRS1"/>
<evidence type="ECO:0000256" key="1">
    <source>
        <dbReference type="ARBA" id="ARBA00004123"/>
    </source>
</evidence>
<feature type="compositionally biased region" description="Acidic residues" evidence="11">
    <location>
        <begin position="39"/>
        <end position="49"/>
    </location>
</feature>
<dbReference type="InterPro" id="IPR047854">
    <property type="entry name" value="RFC_lid"/>
</dbReference>
<dbReference type="CDD" id="cd00009">
    <property type="entry name" value="AAA"/>
    <property type="match status" value="1"/>
</dbReference>
<keyword evidence="8" id="KW-0238">DNA-binding</keyword>
<feature type="domain" description="BRCT" evidence="12">
    <location>
        <begin position="147"/>
        <end position="224"/>
    </location>
</feature>
<feature type="region of interest" description="Disordered" evidence="11">
    <location>
        <begin position="787"/>
        <end position="810"/>
    </location>
</feature>
<dbReference type="InterPro" id="IPR003959">
    <property type="entry name" value="ATPase_AAA_core"/>
</dbReference>
<dbReference type="GO" id="GO:0005634">
    <property type="term" value="C:nucleus"/>
    <property type="evidence" value="ECO:0007669"/>
    <property type="project" value="UniProtKB-SubCell"/>
</dbReference>
<dbReference type="InterPro" id="IPR012178">
    <property type="entry name" value="RFC1"/>
</dbReference>
<keyword evidence="9 10" id="KW-0539">Nucleus</keyword>
<dbReference type="GO" id="GO:0006271">
    <property type="term" value="P:DNA strand elongation involved in DNA replication"/>
    <property type="evidence" value="ECO:0007669"/>
    <property type="project" value="UniProtKB-ARBA"/>
</dbReference>
<dbReference type="GO" id="GO:0005524">
    <property type="term" value="F:ATP binding"/>
    <property type="evidence" value="ECO:0007669"/>
    <property type="project" value="UniProtKB-UniRule"/>
</dbReference>
<gene>
    <name evidence="13" type="ORF">KLLA0_D06897g</name>
</gene>